<sequence>MMLDFYCILGTMRGRTWSGETIQKHLKVRLACDTRGYDVVKELCTPLPSERTLQRRLIDVKFLPDILHEVLQPLALKIEFMTEVERHACLMIDEMSIPPGLDYDNSIKRISSRWKQTVAYHFTGASKDVCFDIIKEAEKIGIKVDVMISDMGGNNQALWKACDIVCGKHSRLRNSCNHPCGGGRQLFFMADTPHILKNLRNHLTKGHTILIPDEYVHKYHLPTREVSISAIKELHEIDTENNSRWPHGSTIGAWIPLTTTR</sequence>
<evidence type="ECO:0000313" key="2">
    <source>
        <dbReference type="Proteomes" id="UP000805193"/>
    </source>
</evidence>
<name>A0AC60PCH7_IXOPE</name>
<keyword evidence="2" id="KW-1185">Reference proteome</keyword>
<gene>
    <name evidence="1" type="ORF">HPB47_005651</name>
</gene>
<proteinExistence type="predicted"/>
<evidence type="ECO:0000313" key="1">
    <source>
        <dbReference type="EMBL" id="KAG0417409.1"/>
    </source>
</evidence>
<protein>
    <submittedName>
        <fullName evidence="1">Uncharacterized protein</fullName>
    </submittedName>
</protein>
<dbReference type="Proteomes" id="UP000805193">
    <property type="component" value="Unassembled WGS sequence"/>
</dbReference>
<reference evidence="1 2" key="1">
    <citation type="journal article" date="2020" name="Cell">
        <title>Large-Scale Comparative Analyses of Tick Genomes Elucidate Their Genetic Diversity and Vector Capacities.</title>
        <authorList>
            <consortium name="Tick Genome and Microbiome Consortium (TIGMIC)"/>
            <person name="Jia N."/>
            <person name="Wang J."/>
            <person name="Shi W."/>
            <person name="Du L."/>
            <person name="Sun Y."/>
            <person name="Zhan W."/>
            <person name="Jiang J.F."/>
            <person name="Wang Q."/>
            <person name="Zhang B."/>
            <person name="Ji P."/>
            <person name="Bell-Sakyi L."/>
            <person name="Cui X.M."/>
            <person name="Yuan T.T."/>
            <person name="Jiang B.G."/>
            <person name="Yang W.F."/>
            <person name="Lam T.T."/>
            <person name="Chang Q.C."/>
            <person name="Ding S.J."/>
            <person name="Wang X.J."/>
            <person name="Zhu J.G."/>
            <person name="Ruan X.D."/>
            <person name="Zhao L."/>
            <person name="Wei J.T."/>
            <person name="Ye R.Z."/>
            <person name="Que T.C."/>
            <person name="Du C.H."/>
            <person name="Zhou Y.H."/>
            <person name="Cheng J.X."/>
            <person name="Dai P.F."/>
            <person name="Guo W.B."/>
            <person name="Han X.H."/>
            <person name="Huang E.J."/>
            <person name="Li L.F."/>
            <person name="Wei W."/>
            <person name="Gao Y.C."/>
            <person name="Liu J.Z."/>
            <person name="Shao H.Z."/>
            <person name="Wang X."/>
            <person name="Wang C.C."/>
            <person name="Yang T.C."/>
            <person name="Huo Q.B."/>
            <person name="Li W."/>
            <person name="Chen H.Y."/>
            <person name="Chen S.E."/>
            <person name="Zhou L.G."/>
            <person name="Ni X.B."/>
            <person name="Tian J.H."/>
            <person name="Sheng Y."/>
            <person name="Liu T."/>
            <person name="Pan Y.S."/>
            <person name="Xia L.Y."/>
            <person name="Li J."/>
            <person name="Zhao F."/>
            <person name="Cao W.C."/>
        </authorList>
    </citation>
    <scope>NUCLEOTIDE SEQUENCE [LARGE SCALE GENOMIC DNA]</scope>
    <source>
        <strain evidence="1">Iper-2018</strain>
    </source>
</reference>
<dbReference type="EMBL" id="JABSTQ010010847">
    <property type="protein sequence ID" value="KAG0417409.1"/>
    <property type="molecule type" value="Genomic_DNA"/>
</dbReference>
<organism evidence="1 2">
    <name type="scientific">Ixodes persulcatus</name>
    <name type="common">Taiga tick</name>
    <dbReference type="NCBI Taxonomy" id="34615"/>
    <lineage>
        <taxon>Eukaryota</taxon>
        <taxon>Metazoa</taxon>
        <taxon>Ecdysozoa</taxon>
        <taxon>Arthropoda</taxon>
        <taxon>Chelicerata</taxon>
        <taxon>Arachnida</taxon>
        <taxon>Acari</taxon>
        <taxon>Parasitiformes</taxon>
        <taxon>Ixodida</taxon>
        <taxon>Ixodoidea</taxon>
        <taxon>Ixodidae</taxon>
        <taxon>Ixodinae</taxon>
        <taxon>Ixodes</taxon>
    </lineage>
</organism>
<comment type="caution">
    <text evidence="1">The sequence shown here is derived from an EMBL/GenBank/DDBJ whole genome shotgun (WGS) entry which is preliminary data.</text>
</comment>
<accession>A0AC60PCH7</accession>